<keyword evidence="1" id="KW-0479">Metal-binding</keyword>
<comment type="pathway">
    <text evidence="1">Isoprenoid biosynthesis; isopentenyl diphosphate biosynthesis via DXP pathway; isopentenyl diphosphate from 1-deoxy-D-xylulose 5-phosphate: step 4/6.</text>
</comment>
<keyword evidence="1 2" id="KW-0456">Lyase</keyword>
<evidence type="ECO:0000259" key="3">
    <source>
        <dbReference type="Pfam" id="PF02542"/>
    </source>
</evidence>
<feature type="binding site" evidence="1">
    <location>
        <position position="11"/>
    </location>
    <ligand>
        <name>a divalent metal cation</name>
        <dbReference type="ChEBI" id="CHEBI:60240"/>
    </ligand>
</feature>
<evidence type="ECO:0000313" key="4">
    <source>
        <dbReference type="EMBL" id="MDQ0360903.1"/>
    </source>
</evidence>
<evidence type="ECO:0000256" key="1">
    <source>
        <dbReference type="HAMAP-Rule" id="MF_00107"/>
    </source>
</evidence>
<dbReference type="InterPro" id="IPR036571">
    <property type="entry name" value="MECDP_synthase_sf"/>
</dbReference>
<feature type="binding site" evidence="1">
    <location>
        <position position="9"/>
    </location>
    <ligand>
        <name>a divalent metal cation</name>
        <dbReference type="ChEBI" id="CHEBI:60240"/>
    </ligand>
</feature>
<comment type="function">
    <text evidence="1">Involved in the biosynthesis of isopentenyl diphosphate (IPP) and dimethylallyl diphosphate (DMAPP), two major building blocks of isoprenoid compounds. Catalyzes the conversion of 4-diphosphocytidyl-2-C-methyl-D-erythritol 2-phosphate (CDP-ME2P) to 2-C-methyl-D-erythritol 2,4-cyclodiphosphate (ME-CPP) with a corresponding release of cytidine 5-monophosphate (CMP).</text>
</comment>
<keyword evidence="5" id="KW-1185">Reference proteome</keyword>
<comment type="catalytic activity">
    <reaction evidence="1 2">
        <text>4-CDP-2-C-methyl-D-erythritol 2-phosphate = 2-C-methyl-D-erythritol 2,4-cyclic diphosphate + CMP</text>
        <dbReference type="Rhea" id="RHEA:23864"/>
        <dbReference type="ChEBI" id="CHEBI:57919"/>
        <dbReference type="ChEBI" id="CHEBI:58483"/>
        <dbReference type="ChEBI" id="CHEBI:60377"/>
        <dbReference type="EC" id="4.6.1.12"/>
    </reaction>
</comment>
<dbReference type="PANTHER" id="PTHR43181:SF1">
    <property type="entry name" value="2-C-METHYL-D-ERYTHRITOL 2,4-CYCLODIPHOSPHATE SYNTHASE, CHLOROPLASTIC"/>
    <property type="match status" value="1"/>
</dbReference>
<dbReference type="EMBL" id="JAUSUR010000002">
    <property type="protein sequence ID" value="MDQ0360903.1"/>
    <property type="molecule type" value="Genomic_DNA"/>
</dbReference>
<protein>
    <recommendedName>
        <fullName evidence="1 2">2-C-methyl-D-erythritol 2,4-cyclodiphosphate synthase</fullName>
        <shortName evidence="1">MECDP-synthase</shortName>
        <shortName evidence="1">MECPP-synthase</shortName>
        <shortName evidence="1">MECPS</shortName>
        <ecNumber evidence="1 2">4.6.1.12</ecNumber>
    </recommendedName>
</protein>
<comment type="similarity">
    <text evidence="1 2">Belongs to the IspF family.</text>
</comment>
<dbReference type="EC" id="4.6.1.12" evidence="1 2"/>
<organism evidence="4 5">
    <name type="scientific">Breznakia pachnodae</name>
    <dbReference type="NCBI Taxonomy" id="265178"/>
    <lineage>
        <taxon>Bacteria</taxon>
        <taxon>Bacillati</taxon>
        <taxon>Bacillota</taxon>
        <taxon>Erysipelotrichia</taxon>
        <taxon>Erysipelotrichales</taxon>
        <taxon>Erysipelotrichaceae</taxon>
        <taxon>Breznakia</taxon>
    </lineage>
</organism>
<dbReference type="Gene3D" id="3.30.1330.50">
    <property type="entry name" value="2-C-methyl-D-erythritol 2,4-cyclodiphosphate synthase"/>
    <property type="match status" value="1"/>
</dbReference>
<comment type="caution">
    <text evidence="4">The sequence shown here is derived from an EMBL/GenBank/DDBJ whole genome shotgun (WGS) entry which is preliminary data.</text>
</comment>
<feature type="site" description="Transition state stabilizer" evidence="1">
    <location>
        <position position="35"/>
    </location>
</feature>
<accession>A0ABU0E1Y7</accession>
<dbReference type="PANTHER" id="PTHR43181">
    <property type="entry name" value="2-C-METHYL-D-ERYTHRITOL 2,4-CYCLODIPHOSPHATE SYNTHASE, CHLOROPLASTIC"/>
    <property type="match status" value="1"/>
</dbReference>
<dbReference type="CDD" id="cd00554">
    <property type="entry name" value="MECDP_synthase"/>
    <property type="match status" value="1"/>
</dbReference>
<feature type="binding site" evidence="1">
    <location>
        <begin position="35"/>
        <end position="36"/>
    </location>
    <ligand>
        <name>4-CDP-2-C-methyl-D-erythritol 2-phosphate</name>
        <dbReference type="ChEBI" id="CHEBI:57919"/>
    </ligand>
</feature>
<keyword evidence="1 2" id="KW-0414">Isoprene biosynthesis</keyword>
<sequence>MYRIGQSTDIHRFCEGRFITLGGVRIDAEFGLEAHSDGDALCHAIAESILGALALKDLGTHFPDTSDENKGRSSLEILGEVVKMMKDKGYEIQNIDSLILIEQPKMAPHIDQMSENIQRVLDTDIQNISIKATRGEKIGFVGRGEGVVAQCVTLLRRRNENE</sequence>
<dbReference type="Pfam" id="PF02542">
    <property type="entry name" value="YgbB"/>
    <property type="match status" value="1"/>
</dbReference>
<comment type="caution">
    <text evidence="1">Lacks conserved residue(s) required for the propagation of feature annotation.</text>
</comment>
<evidence type="ECO:0000256" key="2">
    <source>
        <dbReference type="RuleBase" id="RU004395"/>
    </source>
</evidence>
<reference evidence="4 5" key="1">
    <citation type="submission" date="2023-07" db="EMBL/GenBank/DDBJ databases">
        <title>Genomic Encyclopedia of Type Strains, Phase IV (KMG-IV): sequencing the most valuable type-strain genomes for metagenomic binning, comparative biology and taxonomic classification.</title>
        <authorList>
            <person name="Goeker M."/>
        </authorList>
    </citation>
    <scope>NUCLEOTIDE SEQUENCE [LARGE SCALE GENOMIC DNA]</scope>
    <source>
        <strain evidence="4 5">DSM 16784</strain>
    </source>
</reference>
<feature type="binding site" evidence="1">
    <location>
        <begin position="101"/>
        <end position="107"/>
    </location>
    <ligand>
        <name>4-CDP-2-C-methyl-D-erythritol 2-phosphate</name>
        <dbReference type="ChEBI" id="CHEBI:57919"/>
    </ligand>
</feature>
<feature type="binding site" evidence="1">
    <location>
        <begin position="57"/>
        <end position="59"/>
    </location>
    <ligand>
        <name>4-CDP-2-C-methyl-D-erythritol 2-phosphate</name>
        <dbReference type="ChEBI" id="CHEBI:57919"/>
    </ligand>
</feature>
<name>A0ABU0E1Y7_9FIRM</name>
<evidence type="ECO:0000313" key="5">
    <source>
        <dbReference type="Proteomes" id="UP001230220"/>
    </source>
</evidence>
<dbReference type="GO" id="GO:0008685">
    <property type="term" value="F:2-C-methyl-D-erythritol 2,4-cyclodiphosphate synthase activity"/>
    <property type="evidence" value="ECO:0007669"/>
    <property type="project" value="UniProtKB-EC"/>
</dbReference>
<dbReference type="Proteomes" id="UP001230220">
    <property type="component" value="Unassembled WGS sequence"/>
</dbReference>
<dbReference type="HAMAP" id="MF_00107">
    <property type="entry name" value="IspF"/>
    <property type="match status" value="1"/>
</dbReference>
<gene>
    <name evidence="1" type="primary">ispF</name>
    <name evidence="4" type="ORF">J2S15_001648</name>
</gene>
<feature type="binding site" evidence="1">
    <location>
        <position position="143"/>
    </location>
    <ligand>
        <name>4-CDP-2-C-methyl-D-erythritol 2-phosphate</name>
        <dbReference type="ChEBI" id="CHEBI:57919"/>
    </ligand>
</feature>
<feature type="domain" description="2-C-methyl-D-erythritol 2,4-cyclodiphosphate synthase" evidence="3">
    <location>
        <begin position="3"/>
        <end position="155"/>
    </location>
</feature>
<comment type="subunit">
    <text evidence="1">Homotrimer.</text>
</comment>
<feature type="binding site" evidence="1">
    <location>
        <position position="140"/>
    </location>
    <ligand>
        <name>4-CDP-2-C-methyl-D-erythritol 2-phosphate</name>
        <dbReference type="ChEBI" id="CHEBI:57919"/>
    </ligand>
</feature>
<feature type="binding site" evidence="1">
    <location>
        <position position="43"/>
    </location>
    <ligand>
        <name>a divalent metal cation</name>
        <dbReference type="ChEBI" id="CHEBI:60240"/>
    </ligand>
</feature>
<dbReference type="NCBIfam" id="TIGR00151">
    <property type="entry name" value="ispF"/>
    <property type="match status" value="1"/>
</dbReference>
<dbReference type="InterPro" id="IPR003526">
    <property type="entry name" value="MECDP_synthase"/>
</dbReference>
<dbReference type="RefSeq" id="WP_307407154.1">
    <property type="nucleotide sequence ID" value="NZ_JAUSUR010000002.1"/>
</dbReference>
<feature type="binding site" evidence="1">
    <location>
        <begin position="9"/>
        <end position="11"/>
    </location>
    <ligand>
        <name>4-CDP-2-C-methyl-D-erythritol 2-phosphate</name>
        <dbReference type="ChEBI" id="CHEBI:57919"/>
    </ligand>
</feature>
<comment type="cofactor">
    <cofactor evidence="1">
        <name>a divalent metal cation</name>
        <dbReference type="ChEBI" id="CHEBI:60240"/>
    </cofactor>
    <text evidence="1">Binds 1 divalent metal cation per subunit.</text>
</comment>
<proteinExistence type="inferred from homology"/>
<dbReference type="SUPFAM" id="SSF69765">
    <property type="entry name" value="IpsF-like"/>
    <property type="match status" value="1"/>
</dbReference>